<proteinExistence type="inferred from homology"/>
<dbReference type="InterPro" id="IPR036815">
    <property type="entry name" value="14-3-3_dom_sf"/>
</dbReference>
<comment type="similarity">
    <text evidence="1">Belongs to the 14-3-3 family.</text>
</comment>
<evidence type="ECO:0000259" key="2">
    <source>
        <dbReference type="Pfam" id="PF00244"/>
    </source>
</evidence>
<dbReference type="EMBL" id="CAJNOQ010001125">
    <property type="protein sequence ID" value="CAF0870053.1"/>
    <property type="molecule type" value="Genomic_DNA"/>
</dbReference>
<evidence type="ECO:0000313" key="4">
    <source>
        <dbReference type="EMBL" id="CAF3657389.1"/>
    </source>
</evidence>
<accession>A0A813XA50</accession>
<name>A0A813XA50_9BILA</name>
<dbReference type="Proteomes" id="UP000663829">
    <property type="component" value="Unassembled WGS sequence"/>
</dbReference>
<comment type="caution">
    <text evidence="3">The sequence shown here is derived from an EMBL/GenBank/DDBJ whole genome shotgun (WGS) entry which is preliminary data.</text>
</comment>
<reference evidence="3" key="1">
    <citation type="submission" date="2021-02" db="EMBL/GenBank/DDBJ databases">
        <authorList>
            <person name="Nowell W R."/>
        </authorList>
    </citation>
    <scope>NUCLEOTIDE SEQUENCE</scope>
</reference>
<dbReference type="AlphaFoldDB" id="A0A813XA50"/>
<keyword evidence="5" id="KW-1185">Reference proteome</keyword>
<dbReference type="Proteomes" id="UP000681722">
    <property type="component" value="Unassembled WGS sequence"/>
</dbReference>
<dbReference type="Pfam" id="PF00244">
    <property type="entry name" value="14-3-3"/>
    <property type="match status" value="1"/>
</dbReference>
<dbReference type="InterPro" id="IPR000308">
    <property type="entry name" value="14-3-3"/>
</dbReference>
<organism evidence="3 5">
    <name type="scientific">Didymodactylos carnosus</name>
    <dbReference type="NCBI Taxonomy" id="1234261"/>
    <lineage>
        <taxon>Eukaryota</taxon>
        <taxon>Metazoa</taxon>
        <taxon>Spiralia</taxon>
        <taxon>Gnathifera</taxon>
        <taxon>Rotifera</taxon>
        <taxon>Eurotatoria</taxon>
        <taxon>Bdelloidea</taxon>
        <taxon>Philodinida</taxon>
        <taxon>Philodinidae</taxon>
        <taxon>Didymodactylos</taxon>
    </lineage>
</organism>
<evidence type="ECO:0000313" key="3">
    <source>
        <dbReference type="EMBL" id="CAF0870053.1"/>
    </source>
</evidence>
<evidence type="ECO:0000313" key="5">
    <source>
        <dbReference type="Proteomes" id="UP000663829"/>
    </source>
</evidence>
<dbReference type="PANTHER" id="PTHR18860">
    <property type="entry name" value="14-3-3 PROTEIN"/>
    <property type="match status" value="1"/>
</dbReference>
<evidence type="ECO:0000256" key="1">
    <source>
        <dbReference type="ARBA" id="ARBA00006141"/>
    </source>
</evidence>
<protein>
    <recommendedName>
        <fullName evidence="2">14-3-3 domain-containing protein</fullName>
    </recommendedName>
</protein>
<dbReference type="SUPFAM" id="SSF48445">
    <property type="entry name" value="14-3-3 protein"/>
    <property type="match status" value="1"/>
</dbReference>
<dbReference type="Gene3D" id="1.20.190.20">
    <property type="entry name" value="14-3-3 domain"/>
    <property type="match status" value="1"/>
</dbReference>
<dbReference type="EMBL" id="CAJOBC010001125">
    <property type="protein sequence ID" value="CAF3657389.1"/>
    <property type="molecule type" value="Genomic_DNA"/>
</dbReference>
<gene>
    <name evidence="3" type="ORF">GPM918_LOCUS7050</name>
    <name evidence="4" type="ORF">SRO942_LOCUS7050</name>
</gene>
<dbReference type="OrthoDB" id="10003945at2759"/>
<dbReference type="InterPro" id="IPR023410">
    <property type="entry name" value="14-3-3_domain"/>
</dbReference>
<feature type="domain" description="14-3-3" evidence="2">
    <location>
        <begin position="33"/>
        <end position="235"/>
    </location>
</feature>
<sequence>MHSQLLTVRRKFDTATQHQKELVDDTITRVTLAHLTKRYDEGFNMLSELFIKIKKFSIPFSVSIPLDWKQCEILCYIFMGVTELRRNSWLKLNRVLVQTENSQARQQTKRYKKQIILGELHQYCNDILLMIDQHLLYWWSKLQGQEIRTFYLRIKGDLLFYLAESSRYDMKTEYMLSSLSMYNEAIERSTFDLPAYNSTLLSVYYNKAMLFIILTQEYQVARDLLCEALTKAKEQYAVEIQTVPPLDLNQQEMWPVFQRIETLLKSIDHVCHGGSCN</sequence>